<comment type="caution">
    <text evidence="2">The sequence shown here is derived from an EMBL/GenBank/DDBJ whole genome shotgun (WGS) entry which is preliminary data.</text>
</comment>
<dbReference type="RefSeq" id="WP_221490108.1">
    <property type="nucleotide sequence ID" value="NZ_BAAAUI010000017.1"/>
</dbReference>
<dbReference type="Proteomes" id="UP000533598">
    <property type="component" value="Unassembled WGS sequence"/>
</dbReference>
<feature type="compositionally biased region" description="Low complexity" evidence="1">
    <location>
        <begin position="40"/>
        <end position="55"/>
    </location>
</feature>
<name>A0A7W7CEY7_9PSEU</name>
<accession>A0A7W7CEY7</accession>
<sequence>MIISTVDGTAGVGKTALAVHWAHRVQDRFPGGVPTRARRATPATAPAAPAVAAGW</sequence>
<dbReference type="EMBL" id="JACHMH010000001">
    <property type="protein sequence ID" value="MBB4679919.1"/>
    <property type="molecule type" value="Genomic_DNA"/>
</dbReference>
<evidence type="ECO:0000313" key="2">
    <source>
        <dbReference type="EMBL" id="MBB4679919.1"/>
    </source>
</evidence>
<feature type="region of interest" description="Disordered" evidence="1">
    <location>
        <begin position="29"/>
        <end position="55"/>
    </location>
</feature>
<dbReference type="Gene3D" id="3.40.50.300">
    <property type="entry name" value="P-loop containing nucleotide triphosphate hydrolases"/>
    <property type="match status" value="1"/>
</dbReference>
<protein>
    <submittedName>
        <fullName evidence="2">Putative ATPase</fullName>
    </submittedName>
</protein>
<reference evidence="2 3" key="1">
    <citation type="submission" date="2020-08" db="EMBL/GenBank/DDBJ databases">
        <title>Sequencing the genomes of 1000 actinobacteria strains.</title>
        <authorList>
            <person name="Klenk H.-P."/>
        </authorList>
    </citation>
    <scope>NUCLEOTIDE SEQUENCE [LARGE SCALE GENOMIC DNA]</scope>
    <source>
        <strain evidence="2 3">DSM 44230</strain>
    </source>
</reference>
<gene>
    <name evidence="2" type="ORF">HNR67_006037</name>
</gene>
<evidence type="ECO:0000313" key="3">
    <source>
        <dbReference type="Proteomes" id="UP000533598"/>
    </source>
</evidence>
<dbReference type="AlphaFoldDB" id="A0A7W7CEY7"/>
<evidence type="ECO:0000256" key="1">
    <source>
        <dbReference type="SAM" id="MobiDB-lite"/>
    </source>
</evidence>
<organism evidence="2 3">
    <name type="scientific">Crossiella cryophila</name>
    <dbReference type="NCBI Taxonomy" id="43355"/>
    <lineage>
        <taxon>Bacteria</taxon>
        <taxon>Bacillati</taxon>
        <taxon>Actinomycetota</taxon>
        <taxon>Actinomycetes</taxon>
        <taxon>Pseudonocardiales</taxon>
        <taxon>Pseudonocardiaceae</taxon>
        <taxon>Crossiella</taxon>
    </lineage>
</organism>
<proteinExistence type="predicted"/>
<keyword evidence="3" id="KW-1185">Reference proteome</keyword>
<dbReference type="InterPro" id="IPR027417">
    <property type="entry name" value="P-loop_NTPase"/>
</dbReference>